<organism evidence="1 2">
    <name type="scientific">Taklimakanibacter albus</name>
    <dbReference type="NCBI Taxonomy" id="2800327"/>
    <lineage>
        <taxon>Bacteria</taxon>
        <taxon>Pseudomonadati</taxon>
        <taxon>Pseudomonadota</taxon>
        <taxon>Alphaproteobacteria</taxon>
        <taxon>Hyphomicrobiales</taxon>
        <taxon>Aestuariivirgaceae</taxon>
        <taxon>Taklimakanibacter</taxon>
    </lineage>
</organism>
<evidence type="ECO:0000313" key="2">
    <source>
        <dbReference type="Proteomes" id="UP000616151"/>
    </source>
</evidence>
<reference evidence="1" key="1">
    <citation type="submission" date="2021-01" db="EMBL/GenBank/DDBJ databases">
        <authorList>
            <person name="Sun Q."/>
        </authorList>
    </citation>
    <scope>NUCLEOTIDE SEQUENCE</scope>
    <source>
        <strain evidence="1">YIM B02566</strain>
    </source>
</reference>
<comment type="caution">
    <text evidence="1">The sequence shown here is derived from an EMBL/GenBank/DDBJ whole genome shotgun (WGS) entry which is preliminary data.</text>
</comment>
<dbReference type="Proteomes" id="UP000616151">
    <property type="component" value="Unassembled WGS sequence"/>
</dbReference>
<sequence length="296" mass="32703">MTHTIGWDHGLLAVDRFGGRLGPVLFVLPDGRQVAPLAVAPWFSEKVDLSLTPLFHRLRGEWPCVPFGKDVSHGYSASQEWDVLEASDSRIRLAIAYPDAHPIRRLERIIRPLPDRPAIDLELIIDTREDCRLPVGLHPTLGAGPWFIDLPPETSVATPNSIIAPIASVPTSDGAFIDARHFPPDVPTEELLQVLEANGRVGLINKGEGYRLDLTWNEAHFPSLLLWISHRGLMMPPWNGRTTMLGVEPVCSAFDLGTTVAQGDNPIKDRGIATTLAFRAGETFRTQYRLAAQPIQ</sequence>
<evidence type="ECO:0000313" key="1">
    <source>
        <dbReference type="EMBL" id="MBK1865266.1"/>
    </source>
</evidence>
<name>A0ACC5QYI1_9HYPH</name>
<accession>A0ACC5QYI1</accession>
<gene>
    <name evidence="1" type="ORF">JHL16_02795</name>
</gene>
<dbReference type="EMBL" id="JAENHL010000004">
    <property type="protein sequence ID" value="MBK1865266.1"/>
    <property type="molecule type" value="Genomic_DNA"/>
</dbReference>
<proteinExistence type="predicted"/>
<protein>
    <submittedName>
        <fullName evidence="1">Uncharacterized protein</fullName>
    </submittedName>
</protein>
<keyword evidence="2" id="KW-1185">Reference proteome</keyword>